<gene>
    <name evidence="5" type="ORF">SA2016_3989</name>
</gene>
<dbReference type="SUPFAM" id="SSF47413">
    <property type="entry name" value="lambda repressor-like DNA-binding domains"/>
    <property type="match status" value="1"/>
</dbReference>
<dbReference type="RefSeq" id="WP_066501558.1">
    <property type="nucleotide sequence ID" value="NZ_BJMO01000006.1"/>
</dbReference>
<dbReference type="Pfam" id="PF13377">
    <property type="entry name" value="Peripla_BP_3"/>
    <property type="match status" value="1"/>
</dbReference>
<dbReference type="InterPro" id="IPR028082">
    <property type="entry name" value="Peripla_BP_I"/>
</dbReference>
<dbReference type="PANTHER" id="PTHR30146:SF155">
    <property type="entry name" value="ALANINE RACEMASE"/>
    <property type="match status" value="1"/>
</dbReference>
<dbReference type="SUPFAM" id="SSF53822">
    <property type="entry name" value="Periplasmic binding protein-like I"/>
    <property type="match status" value="1"/>
</dbReference>
<dbReference type="CDD" id="cd01392">
    <property type="entry name" value="HTH_LacI"/>
    <property type="match status" value="1"/>
</dbReference>
<dbReference type="AlphaFoldDB" id="A0A127A5P3"/>
<accession>A0A127A5P3</accession>
<dbReference type="InterPro" id="IPR046335">
    <property type="entry name" value="LacI/GalR-like_sensor"/>
</dbReference>
<keyword evidence="1" id="KW-0805">Transcription regulation</keyword>
<organism evidence="5 6">
    <name type="scientific">Sinomonas atrocyanea</name>
    <dbReference type="NCBI Taxonomy" id="37927"/>
    <lineage>
        <taxon>Bacteria</taxon>
        <taxon>Bacillati</taxon>
        <taxon>Actinomycetota</taxon>
        <taxon>Actinomycetes</taxon>
        <taxon>Micrococcales</taxon>
        <taxon>Micrococcaceae</taxon>
        <taxon>Sinomonas</taxon>
    </lineage>
</organism>
<evidence type="ECO:0000256" key="3">
    <source>
        <dbReference type="ARBA" id="ARBA00023163"/>
    </source>
</evidence>
<keyword evidence="6" id="KW-1185">Reference proteome</keyword>
<dbReference type="Gene3D" id="3.40.50.2300">
    <property type="match status" value="2"/>
</dbReference>
<dbReference type="EMBL" id="CP014518">
    <property type="protein sequence ID" value="AMM34643.1"/>
    <property type="molecule type" value="Genomic_DNA"/>
</dbReference>
<name>A0A127A5P3_9MICC</name>
<protein>
    <submittedName>
        <fullName evidence="5">LacI family transcriptional regulator</fullName>
    </submittedName>
</protein>
<feature type="domain" description="HTH lacI-type" evidence="4">
    <location>
        <begin position="3"/>
        <end position="57"/>
    </location>
</feature>
<dbReference type="CDD" id="cd06267">
    <property type="entry name" value="PBP1_LacI_sugar_binding-like"/>
    <property type="match status" value="1"/>
</dbReference>
<evidence type="ECO:0000313" key="6">
    <source>
        <dbReference type="Proteomes" id="UP000070134"/>
    </source>
</evidence>
<evidence type="ECO:0000259" key="4">
    <source>
        <dbReference type="PROSITE" id="PS50932"/>
    </source>
</evidence>
<sequence length="340" mass="35393">MAVTISDVAAAAGVSKGAVSLALNGQKGVGEETRSRILAVARGLGWTPSLRAKGLASSRSFAIGLILERDPRLLGTDPFFAGFIAGIETVLAAHEYTLVLAVAHGEAAEAGYRKLAAGRVDGFILTDLRTDDPRVELLKGFGLPAVTLNRPVIDSPFPAVCMDGSESVKEAVRHLVSLGHRRIAHVGGPQGFVHGRGRRLAWTEAMAEAGLEPALFLEADFTAEAGVEATAQLLALAEPPTAIVYANDLMATAGQSKAQTLGFSVPEDLSIVGYDNAEFAQYLNPPLTTIAADPIPWGHEAATALLSLIHGSSTGEDIIMPPPRLIVRASTGPAPVTADA</sequence>
<dbReference type="GO" id="GO:0000976">
    <property type="term" value="F:transcription cis-regulatory region binding"/>
    <property type="evidence" value="ECO:0007669"/>
    <property type="project" value="TreeGrafter"/>
</dbReference>
<dbReference type="PROSITE" id="PS00356">
    <property type="entry name" value="HTH_LACI_1"/>
    <property type="match status" value="1"/>
</dbReference>
<dbReference type="KEGG" id="satk:SA2016_3989"/>
<proteinExistence type="predicted"/>
<reference evidence="5 6" key="1">
    <citation type="submission" date="2016-02" db="EMBL/GenBank/DDBJ databases">
        <title>Complete genome of Sinomonas atrocyanea KCTC 3377.</title>
        <authorList>
            <person name="Kim K.M."/>
        </authorList>
    </citation>
    <scope>NUCLEOTIDE SEQUENCE [LARGE SCALE GENOMIC DNA]</scope>
    <source>
        <strain evidence="5 6">KCTC 3377</strain>
    </source>
</reference>
<dbReference type="PROSITE" id="PS50932">
    <property type="entry name" value="HTH_LACI_2"/>
    <property type="match status" value="1"/>
</dbReference>
<dbReference type="OrthoDB" id="1938857at2"/>
<dbReference type="Proteomes" id="UP000070134">
    <property type="component" value="Chromosome"/>
</dbReference>
<dbReference type="GO" id="GO:0003700">
    <property type="term" value="F:DNA-binding transcription factor activity"/>
    <property type="evidence" value="ECO:0007669"/>
    <property type="project" value="TreeGrafter"/>
</dbReference>
<dbReference type="Pfam" id="PF00356">
    <property type="entry name" value="LacI"/>
    <property type="match status" value="1"/>
</dbReference>
<dbReference type="InterPro" id="IPR010982">
    <property type="entry name" value="Lambda_DNA-bd_dom_sf"/>
</dbReference>
<dbReference type="PANTHER" id="PTHR30146">
    <property type="entry name" value="LACI-RELATED TRANSCRIPTIONAL REPRESSOR"/>
    <property type="match status" value="1"/>
</dbReference>
<dbReference type="STRING" id="37927.SA2016_3989"/>
<dbReference type="Gene3D" id="1.10.260.40">
    <property type="entry name" value="lambda repressor-like DNA-binding domains"/>
    <property type="match status" value="1"/>
</dbReference>
<keyword evidence="3" id="KW-0804">Transcription</keyword>
<evidence type="ECO:0000256" key="1">
    <source>
        <dbReference type="ARBA" id="ARBA00023015"/>
    </source>
</evidence>
<keyword evidence="2" id="KW-0238">DNA-binding</keyword>
<dbReference type="SMART" id="SM00354">
    <property type="entry name" value="HTH_LACI"/>
    <property type="match status" value="1"/>
</dbReference>
<dbReference type="PATRIC" id="fig|37927.3.peg.4092"/>
<evidence type="ECO:0000313" key="5">
    <source>
        <dbReference type="EMBL" id="AMM34643.1"/>
    </source>
</evidence>
<evidence type="ECO:0000256" key="2">
    <source>
        <dbReference type="ARBA" id="ARBA00023125"/>
    </source>
</evidence>
<dbReference type="InterPro" id="IPR000843">
    <property type="entry name" value="HTH_LacI"/>
</dbReference>